<protein>
    <submittedName>
        <fullName evidence="1">Uncharacterized protein</fullName>
    </submittedName>
</protein>
<dbReference type="AlphaFoldDB" id="A0A0A8ZW09"/>
<reference evidence="1" key="2">
    <citation type="journal article" date="2015" name="Data Brief">
        <title>Shoot transcriptome of the giant reed, Arundo donax.</title>
        <authorList>
            <person name="Barrero R.A."/>
            <person name="Guerrero F.D."/>
            <person name="Moolhuijzen P."/>
            <person name="Goolsby J.A."/>
            <person name="Tidwell J."/>
            <person name="Bellgard S.E."/>
            <person name="Bellgard M.I."/>
        </authorList>
    </citation>
    <scope>NUCLEOTIDE SEQUENCE</scope>
    <source>
        <tissue evidence="1">Shoot tissue taken approximately 20 cm above the soil surface</tissue>
    </source>
</reference>
<reference evidence="1" key="1">
    <citation type="submission" date="2014-09" db="EMBL/GenBank/DDBJ databases">
        <authorList>
            <person name="Magalhaes I.L.F."/>
            <person name="Oliveira U."/>
            <person name="Santos F.R."/>
            <person name="Vidigal T.H.D.A."/>
            <person name="Brescovit A.D."/>
            <person name="Santos A.J."/>
        </authorList>
    </citation>
    <scope>NUCLEOTIDE SEQUENCE</scope>
    <source>
        <tissue evidence="1">Shoot tissue taken approximately 20 cm above the soil surface</tissue>
    </source>
</reference>
<name>A0A0A8ZW09_ARUDO</name>
<sequence length="55" mass="6478">MVQYSLLSMLVVGVTKDSPFALIISYLTKPRIEWLILDNSYTKWMSKLLFCFILF</sequence>
<proteinExistence type="predicted"/>
<organism evidence="1">
    <name type="scientific">Arundo donax</name>
    <name type="common">Giant reed</name>
    <name type="synonym">Donax arundinaceus</name>
    <dbReference type="NCBI Taxonomy" id="35708"/>
    <lineage>
        <taxon>Eukaryota</taxon>
        <taxon>Viridiplantae</taxon>
        <taxon>Streptophyta</taxon>
        <taxon>Embryophyta</taxon>
        <taxon>Tracheophyta</taxon>
        <taxon>Spermatophyta</taxon>
        <taxon>Magnoliopsida</taxon>
        <taxon>Liliopsida</taxon>
        <taxon>Poales</taxon>
        <taxon>Poaceae</taxon>
        <taxon>PACMAD clade</taxon>
        <taxon>Arundinoideae</taxon>
        <taxon>Arundineae</taxon>
        <taxon>Arundo</taxon>
    </lineage>
</organism>
<accession>A0A0A8ZW09</accession>
<dbReference type="EMBL" id="GBRH01258918">
    <property type="protein sequence ID" value="JAD38977.1"/>
    <property type="molecule type" value="Transcribed_RNA"/>
</dbReference>
<evidence type="ECO:0000313" key="1">
    <source>
        <dbReference type="EMBL" id="JAD38977.1"/>
    </source>
</evidence>